<gene>
    <name evidence="1" type="ORF">ENJ65_03780</name>
</gene>
<protein>
    <submittedName>
        <fullName evidence="1">Uncharacterized protein</fullName>
    </submittedName>
</protein>
<name>A0A832J6R3_9GAMM</name>
<evidence type="ECO:0000313" key="1">
    <source>
        <dbReference type="EMBL" id="HHJ80734.1"/>
    </source>
</evidence>
<dbReference type="EMBL" id="DRNF01000241">
    <property type="protein sequence ID" value="HHJ80734.1"/>
    <property type="molecule type" value="Genomic_DNA"/>
</dbReference>
<accession>A0A832J6R3</accession>
<dbReference type="Proteomes" id="UP000885832">
    <property type="component" value="Unassembled WGS sequence"/>
</dbReference>
<organism evidence="1">
    <name type="scientific">Candidatus Tenderia electrophaga</name>
    <dbReference type="NCBI Taxonomy" id="1748243"/>
    <lineage>
        <taxon>Bacteria</taxon>
        <taxon>Pseudomonadati</taxon>
        <taxon>Pseudomonadota</taxon>
        <taxon>Gammaproteobacteria</taxon>
        <taxon>Candidatus Tenderiales</taxon>
        <taxon>Candidatus Tenderiaceae</taxon>
        <taxon>Candidatus Tenderia</taxon>
    </lineage>
</organism>
<comment type="caution">
    <text evidence="1">The sequence shown here is derived from an EMBL/GenBank/DDBJ whole genome shotgun (WGS) entry which is preliminary data.</text>
</comment>
<sequence length="149" mass="16249">MAGNAMDMLTAVDQGGRPLADFALEYREQIPLERNATVSVTGDGRVVVVVSSLKQNCKQHWDSHCWQTNTVQQRIGEEKLRALVNLFAVSDIGALPYEIEAPPGAAYFSSEVLVGGDVVLRAAGSMSHLEQSPLLLKLRQLLAGFLQQK</sequence>
<reference evidence="1" key="1">
    <citation type="journal article" date="2020" name="mSystems">
        <title>Genome- and Community-Level Interaction Insights into Carbon Utilization and Element Cycling Functions of Hydrothermarchaeota in Hydrothermal Sediment.</title>
        <authorList>
            <person name="Zhou Z."/>
            <person name="Liu Y."/>
            <person name="Xu W."/>
            <person name="Pan J."/>
            <person name="Luo Z.H."/>
            <person name="Li M."/>
        </authorList>
    </citation>
    <scope>NUCLEOTIDE SEQUENCE [LARGE SCALE GENOMIC DNA]</scope>
    <source>
        <strain evidence="1">HyVt-505</strain>
    </source>
</reference>
<proteinExistence type="predicted"/>
<dbReference type="AlphaFoldDB" id="A0A832J6R3"/>